<organism evidence="1 2">
    <name type="scientific">Paraburkholderia solitsugae</name>
    <dbReference type="NCBI Taxonomy" id="2675748"/>
    <lineage>
        <taxon>Bacteria</taxon>
        <taxon>Pseudomonadati</taxon>
        <taxon>Pseudomonadota</taxon>
        <taxon>Betaproteobacteria</taxon>
        <taxon>Burkholderiales</taxon>
        <taxon>Burkholderiaceae</taxon>
        <taxon>Paraburkholderia</taxon>
    </lineage>
</organism>
<proteinExistence type="predicted"/>
<name>A0ABX2BLP4_9BURK</name>
<evidence type="ECO:0000313" key="2">
    <source>
        <dbReference type="Proteomes" id="UP000652198"/>
    </source>
</evidence>
<gene>
    <name evidence="1" type="ORF">GNZ12_06745</name>
</gene>
<sequence>MKSEDSQFVRDVVDALRNVRHANVVRASHSITFGDEKPVEASVTLTRKDIRERTGRQRVRAPVLVQLATEFGSQHGVEASLVENEELRVQTVPVETESAFSSVEQLLSASKSSTRFLGEYEEPENNR</sequence>
<accession>A0ABX2BLP4</accession>
<comment type="caution">
    <text evidence="1">The sequence shown here is derived from an EMBL/GenBank/DDBJ whole genome shotgun (WGS) entry which is preliminary data.</text>
</comment>
<dbReference type="Proteomes" id="UP000652198">
    <property type="component" value="Unassembled WGS sequence"/>
</dbReference>
<dbReference type="EMBL" id="WOEY01000027">
    <property type="protein sequence ID" value="NPT41020.1"/>
    <property type="molecule type" value="Genomic_DNA"/>
</dbReference>
<evidence type="ECO:0000313" key="1">
    <source>
        <dbReference type="EMBL" id="NPT41020.1"/>
    </source>
</evidence>
<protein>
    <submittedName>
        <fullName evidence="1">Uncharacterized protein</fullName>
    </submittedName>
</protein>
<keyword evidence="2" id="KW-1185">Reference proteome</keyword>
<dbReference type="RefSeq" id="WP_172309613.1">
    <property type="nucleotide sequence ID" value="NZ_WOEY01000027.1"/>
</dbReference>
<reference evidence="1 2" key="1">
    <citation type="submission" date="2019-11" db="EMBL/GenBank/DDBJ databases">
        <title>Metabolism of dissolved organic matter in forest soils.</title>
        <authorList>
            <person name="Cyle K.T."/>
            <person name="Wilhelm R.C."/>
            <person name="Martinez C.E."/>
        </authorList>
    </citation>
    <scope>NUCLEOTIDE SEQUENCE [LARGE SCALE GENOMIC DNA]</scope>
    <source>
        <strain evidence="1 2">1N</strain>
    </source>
</reference>